<dbReference type="EMBL" id="SMFL01000005">
    <property type="protein sequence ID" value="TDE14422.1"/>
    <property type="molecule type" value="Genomic_DNA"/>
</dbReference>
<evidence type="ECO:0000313" key="1">
    <source>
        <dbReference type="EMBL" id="TDE14422.1"/>
    </source>
</evidence>
<comment type="caution">
    <text evidence="1">The sequence shown here is derived from an EMBL/GenBank/DDBJ whole genome shotgun (WGS) entry which is preliminary data.</text>
</comment>
<evidence type="ECO:0000313" key="2">
    <source>
        <dbReference type="Proteomes" id="UP000294850"/>
    </source>
</evidence>
<accession>A0A4R5DJV6</accession>
<gene>
    <name evidence="1" type="ORF">E0F88_14570</name>
</gene>
<sequence length="71" mass="8040">MSILQEIYHAAKVVFETYLPSENDLISSEVKEVLSDPDDKKSYLDAIDNMRNGSKRETITLHNGKKLTLVS</sequence>
<dbReference type="AlphaFoldDB" id="A0A4R5DJV6"/>
<name>A0A4R5DJV6_9BACT</name>
<keyword evidence="2" id="KW-1185">Reference proteome</keyword>
<dbReference type="RefSeq" id="WP_131959006.1">
    <property type="nucleotide sequence ID" value="NZ_SMFL01000005.1"/>
</dbReference>
<dbReference type="Proteomes" id="UP000294850">
    <property type="component" value="Unassembled WGS sequence"/>
</dbReference>
<reference evidence="1 2" key="1">
    <citation type="submission" date="2019-03" db="EMBL/GenBank/DDBJ databases">
        <title>Dyadobacter AR-3-6 sp. nov., isolated from arctic soil.</title>
        <authorList>
            <person name="Chaudhary D.K."/>
        </authorList>
    </citation>
    <scope>NUCLEOTIDE SEQUENCE [LARGE SCALE GENOMIC DNA]</scope>
    <source>
        <strain evidence="1 2">AR-3-6</strain>
    </source>
</reference>
<proteinExistence type="predicted"/>
<protein>
    <submittedName>
        <fullName evidence="1">Uncharacterized protein</fullName>
    </submittedName>
</protein>
<organism evidence="1 2">
    <name type="scientific">Dyadobacter psychrotolerans</name>
    <dbReference type="NCBI Taxonomy" id="2541721"/>
    <lineage>
        <taxon>Bacteria</taxon>
        <taxon>Pseudomonadati</taxon>
        <taxon>Bacteroidota</taxon>
        <taxon>Cytophagia</taxon>
        <taxon>Cytophagales</taxon>
        <taxon>Spirosomataceae</taxon>
        <taxon>Dyadobacter</taxon>
    </lineage>
</organism>